<dbReference type="Proteomes" id="UP000649328">
    <property type="component" value="Unassembled WGS sequence"/>
</dbReference>
<feature type="compositionally biased region" description="Polar residues" evidence="1">
    <location>
        <begin position="109"/>
        <end position="135"/>
    </location>
</feature>
<dbReference type="OrthoDB" id="360521at2759"/>
<evidence type="ECO:0000313" key="4">
    <source>
        <dbReference type="Proteomes" id="UP000649328"/>
    </source>
</evidence>
<dbReference type="Pfam" id="PF08567">
    <property type="entry name" value="PH_TFIIH"/>
    <property type="match status" value="1"/>
</dbReference>
<name>A0A8H7GQ55_9ASCO</name>
<reference evidence="3" key="1">
    <citation type="submission" date="2020-10" db="EMBL/GenBank/DDBJ databases">
        <title>The Whole-Genome Sequence of Metschnikowia persimmonesis, a Novel Endophytic Yeast Species Isolated from Medicinal Plant Diospyros kaki Thumb.</title>
        <authorList>
            <person name="Rahmat E."/>
            <person name="Kang Y."/>
        </authorList>
    </citation>
    <scope>NUCLEOTIDE SEQUENCE</scope>
    <source>
        <strain evidence="3">KIOM G15050</strain>
    </source>
</reference>
<feature type="compositionally biased region" description="Low complexity" evidence="1">
    <location>
        <begin position="348"/>
        <end position="362"/>
    </location>
</feature>
<dbReference type="InterPro" id="IPR013876">
    <property type="entry name" value="TFIIH_BTF_p62_N"/>
</dbReference>
<evidence type="ECO:0000313" key="3">
    <source>
        <dbReference type="EMBL" id="KAF8001670.1"/>
    </source>
</evidence>
<comment type="caution">
    <text evidence="3">The sequence shown here is derived from an EMBL/GenBank/DDBJ whole genome shotgun (WGS) entry which is preliminary data.</text>
</comment>
<dbReference type="PANTHER" id="PTHR12856">
    <property type="entry name" value="TRANSCRIPTION INITIATION FACTOR IIH-RELATED"/>
    <property type="match status" value="1"/>
</dbReference>
<dbReference type="SUPFAM" id="SSF50729">
    <property type="entry name" value="PH domain-like"/>
    <property type="match status" value="1"/>
</dbReference>
<dbReference type="GO" id="GO:0000439">
    <property type="term" value="C:transcription factor TFIIH core complex"/>
    <property type="evidence" value="ECO:0007669"/>
    <property type="project" value="InterPro"/>
</dbReference>
<dbReference type="CDD" id="cd13229">
    <property type="entry name" value="PH_TFIIH"/>
    <property type="match status" value="1"/>
</dbReference>
<feature type="region of interest" description="Disordered" evidence="1">
    <location>
        <begin position="324"/>
        <end position="362"/>
    </location>
</feature>
<evidence type="ECO:0000256" key="1">
    <source>
        <dbReference type="SAM" id="MobiDB-lite"/>
    </source>
</evidence>
<dbReference type="InterPro" id="IPR011993">
    <property type="entry name" value="PH-like_dom_sf"/>
</dbReference>
<dbReference type="SUPFAM" id="SSF140383">
    <property type="entry name" value="BSD domain-like"/>
    <property type="match status" value="1"/>
</dbReference>
<dbReference type="Gene3D" id="2.30.29.30">
    <property type="entry name" value="Pleckstrin-homology domain (PH domain)/Phosphotyrosine-binding domain (PTB)"/>
    <property type="match status" value="1"/>
</dbReference>
<dbReference type="AlphaFoldDB" id="A0A8H7GQ55"/>
<gene>
    <name evidence="3" type="ORF">HF325_004171</name>
</gene>
<dbReference type="GO" id="GO:0006351">
    <property type="term" value="P:DNA-templated transcription"/>
    <property type="evidence" value="ECO:0007669"/>
    <property type="project" value="InterPro"/>
</dbReference>
<organism evidence="3 4">
    <name type="scientific">Metschnikowia pulcherrima</name>
    <dbReference type="NCBI Taxonomy" id="27326"/>
    <lineage>
        <taxon>Eukaryota</taxon>
        <taxon>Fungi</taxon>
        <taxon>Dikarya</taxon>
        <taxon>Ascomycota</taxon>
        <taxon>Saccharomycotina</taxon>
        <taxon>Pichiomycetes</taxon>
        <taxon>Metschnikowiaceae</taxon>
        <taxon>Metschnikowia</taxon>
    </lineage>
</organism>
<feature type="region of interest" description="Disordered" evidence="1">
    <location>
        <begin position="104"/>
        <end position="149"/>
    </location>
</feature>
<proteinExistence type="predicted"/>
<sequence>MATVSGACVISKVSGLLQVFEDTTPSKLIWKAIDQDKSLEIPLNKLSKLQASPESSPKMLLRLFYLLPDSPEVKDLRLTFNNRQTMTAVKETLQTIVARQKTVIKDTPTPAQNVGTPSNGTPATPGDNSNENSPSPGDPLDFSNPQSLSDTSLLKNRQLQQKLLLEDKTLRNIFTQSVIKFKLSPAIFWSTRVGQLRTFALSICQHRGPYNVLSTIKPVATSDNQVNVNVTRDTIKKSSRLTQSYVVHARNLFPRSLMKLFRRLRGDKINNSNTRGDTVIDKYLYLDGDIAETEESVTKGETAGSAKDKKVNKFIDLLGNEVDNSQKLGVSPDFTMKFSDETDGKNGSSSNRPQSSSGKKGK</sequence>
<dbReference type="EMBL" id="JACBPP010000005">
    <property type="protein sequence ID" value="KAF8001670.1"/>
    <property type="molecule type" value="Genomic_DNA"/>
</dbReference>
<protein>
    <recommendedName>
        <fullName evidence="2">TFIIH p62 subunit N-terminal domain-containing protein</fullName>
    </recommendedName>
</protein>
<evidence type="ECO:0000259" key="2">
    <source>
        <dbReference type="Pfam" id="PF08567"/>
    </source>
</evidence>
<dbReference type="InterPro" id="IPR035925">
    <property type="entry name" value="BSD_dom_sf"/>
</dbReference>
<accession>A0A8H7GQ55</accession>
<dbReference type="GO" id="GO:0006289">
    <property type="term" value="P:nucleotide-excision repair"/>
    <property type="evidence" value="ECO:0007669"/>
    <property type="project" value="InterPro"/>
</dbReference>
<feature type="domain" description="TFIIH p62 subunit N-terminal" evidence="2">
    <location>
        <begin position="11"/>
        <end position="94"/>
    </location>
</feature>
<dbReference type="InterPro" id="IPR027079">
    <property type="entry name" value="Tfb1/GTF2H1"/>
</dbReference>
<keyword evidence="4" id="KW-1185">Reference proteome</keyword>